<evidence type="ECO:0000256" key="2">
    <source>
        <dbReference type="SAM" id="Phobius"/>
    </source>
</evidence>
<dbReference type="EMBL" id="JARIHO010000028">
    <property type="protein sequence ID" value="KAJ7339139.1"/>
    <property type="molecule type" value="Genomic_DNA"/>
</dbReference>
<comment type="caution">
    <text evidence="3">The sequence shown here is derived from an EMBL/GenBank/DDBJ whole genome shotgun (WGS) entry which is preliminary data.</text>
</comment>
<feature type="region of interest" description="Disordered" evidence="1">
    <location>
        <begin position="61"/>
        <end position="87"/>
    </location>
</feature>
<proteinExistence type="predicted"/>
<feature type="compositionally biased region" description="Polar residues" evidence="1">
    <location>
        <begin position="78"/>
        <end position="87"/>
    </location>
</feature>
<keyword evidence="4" id="KW-1185">Reference proteome</keyword>
<keyword evidence="2" id="KW-0812">Transmembrane</keyword>
<keyword evidence="2" id="KW-1133">Transmembrane helix</keyword>
<protein>
    <submittedName>
        <fullName evidence="3">Uncharacterized protein</fullName>
    </submittedName>
</protein>
<name>A0AAD6ZTL0_9AGAR</name>
<feature type="transmembrane region" description="Helical" evidence="2">
    <location>
        <begin position="12"/>
        <end position="38"/>
    </location>
</feature>
<evidence type="ECO:0000313" key="4">
    <source>
        <dbReference type="Proteomes" id="UP001218218"/>
    </source>
</evidence>
<keyword evidence="2" id="KW-0472">Membrane</keyword>
<accession>A0AAD6ZTL0</accession>
<dbReference type="Proteomes" id="UP001218218">
    <property type="component" value="Unassembled WGS sequence"/>
</dbReference>
<gene>
    <name evidence="3" type="ORF">DFH08DRAFT_938854</name>
</gene>
<sequence length="318" mass="34422">MPSDVEYPTKLVIFNAFFVCACQFGPVSNVSMVIVIIARQRGAQITEAKLSVSAHVKRPSSARPDVSATLPGSLGIPRSNSPTSSVHSMGTVVSGIRPFARRIILGVKSCKDSEEGAKFGELGLQHIFPTNSPRYCSPPDTALLVHYHCPALRRGWDLRGRECAIECAVHLGRRFVTVPLPLRHCWWRWRMRRRRIGAASSAGERLISRFTSAGVPCLCDRVGRCGASAASAEMAAPTPPCIPAARCDDGDVYGVAYRDAVTTARGAHGKCGAAGWVWKPAPAEGEMRSDARMLGWWHHPHLQPSISDGGEGESNWGV</sequence>
<evidence type="ECO:0000313" key="3">
    <source>
        <dbReference type="EMBL" id="KAJ7339139.1"/>
    </source>
</evidence>
<reference evidence="3" key="1">
    <citation type="submission" date="2023-03" db="EMBL/GenBank/DDBJ databases">
        <title>Massive genome expansion in bonnet fungi (Mycena s.s.) driven by repeated elements and novel gene families across ecological guilds.</title>
        <authorList>
            <consortium name="Lawrence Berkeley National Laboratory"/>
            <person name="Harder C.B."/>
            <person name="Miyauchi S."/>
            <person name="Viragh M."/>
            <person name="Kuo A."/>
            <person name="Thoen E."/>
            <person name="Andreopoulos B."/>
            <person name="Lu D."/>
            <person name="Skrede I."/>
            <person name="Drula E."/>
            <person name="Henrissat B."/>
            <person name="Morin E."/>
            <person name="Kohler A."/>
            <person name="Barry K."/>
            <person name="LaButti K."/>
            <person name="Morin E."/>
            <person name="Salamov A."/>
            <person name="Lipzen A."/>
            <person name="Mereny Z."/>
            <person name="Hegedus B."/>
            <person name="Baldrian P."/>
            <person name="Stursova M."/>
            <person name="Weitz H."/>
            <person name="Taylor A."/>
            <person name="Grigoriev I.V."/>
            <person name="Nagy L.G."/>
            <person name="Martin F."/>
            <person name="Kauserud H."/>
        </authorList>
    </citation>
    <scope>NUCLEOTIDE SEQUENCE</scope>
    <source>
        <strain evidence="3">CBHHK002</strain>
    </source>
</reference>
<evidence type="ECO:0000256" key="1">
    <source>
        <dbReference type="SAM" id="MobiDB-lite"/>
    </source>
</evidence>
<organism evidence="3 4">
    <name type="scientific">Mycena albidolilacea</name>
    <dbReference type="NCBI Taxonomy" id="1033008"/>
    <lineage>
        <taxon>Eukaryota</taxon>
        <taxon>Fungi</taxon>
        <taxon>Dikarya</taxon>
        <taxon>Basidiomycota</taxon>
        <taxon>Agaricomycotina</taxon>
        <taxon>Agaricomycetes</taxon>
        <taxon>Agaricomycetidae</taxon>
        <taxon>Agaricales</taxon>
        <taxon>Marasmiineae</taxon>
        <taxon>Mycenaceae</taxon>
        <taxon>Mycena</taxon>
    </lineage>
</organism>
<dbReference type="AlphaFoldDB" id="A0AAD6ZTL0"/>